<dbReference type="AlphaFoldDB" id="A0A6J1U611"/>
<evidence type="ECO:0000256" key="1">
    <source>
        <dbReference type="ARBA" id="ARBA00039658"/>
    </source>
</evidence>
<evidence type="ECO:0000259" key="3">
    <source>
        <dbReference type="PROSITE" id="PS50994"/>
    </source>
</evidence>
<dbReference type="Pfam" id="PF17921">
    <property type="entry name" value="Integrase_H2C2"/>
    <property type="match status" value="1"/>
</dbReference>
<accession>A0A6J1U611</accession>
<dbReference type="InterPro" id="IPR001584">
    <property type="entry name" value="Integrase_cat-core"/>
</dbReference>
<organism evidence="4 5">
    <name type="scientific">Notechis scutatus</name>
    <name type="common">mainland tiger snake</name>
    <dbReference type="NCBI Taxonomy" id="8663"/>
    <lineage>
        <taxon>Eukaryota</taxon>
        <taxon>Metazoa</taxon>
        <taxon>Chordata</taxon>
        <taxon>Craniata</taxon>
        <taxon>Vertebrata</taxon>
        <taxon>Euteleostomi</taxon>
        <taxon>Lepidosauria</taxon>
        <taxon>Squamata</taxon>
        <taxon>Bifurcata</taxon>
        <taxon>Unidentata</taxon>
        <taxon>Episquamata</taxon>
        <taxon>Toxicofera</taxon>
        <taxon>Serpentes</taxon>
        <taxon>Colubroidea</taxon>
        <taxon>Elapidae</taxon>
        <taxon>Hydrophiinae</taxon>
        <taxon>Notechis</taxon>
    </lineage>
</organism>
<feature type="domain" description="Integrase catalytic" evidence="3">
    <location>
        <begin position="203"/>
        <end position="300"/>
    </location>
</feature>
<keyword evidence="4" id="KW-1185">Reference proteome</keyword>
<reference evidence="5" key="1">
    <citation type="submission" date="2025-08" db="UniProtKB">
        <authorList>
            <consortium name="RefSeq"/>
        </authorList>
    </citation>
    <scope>IDENTIFICATION</scope>
</reference>
<feature type="region of interest" description="Disordered" evidence="2">
    <location>
        <begin position="56"/>
        <end position="113"/>
    </location>
</feature>
<dbReference type="PROSITE" id="PS50994">
    <property type="entry name" value="INTEGRASE"/>
    <property type="match status" value="1"/>
</dbReference>
<dbReference type="GO" id="GO:0003676">
    <property type="term" value="F:nucleic acid binding"/>
    <property type="evidence" value="ECO:0007669"/>
    <property type="project" value="InterPro"/>
</dbReference>
<feature type="compositionally biased region" description="Polar residues" evidence="2">
    <location>
        <begin position="412"/>
        <end position="442"/>
    </location>
</feature>
<feature type="region of interest" description="Disordered" evidence="2">
    <location>
        <begin position="1"/>
        <end position="30"/>
    </location>
</feature>
<dbReference type="PANTHER" id="PTHR37984">
    <property type="entry name" value="PROTEIN CBG26694"/>
    <property type="match status" value="1"/>
</dbReference>
<dbReference type="InterPro" id="IPR050951">
    <property type="entry name" value="Retrovirus_Pol_polyprotein"/>
</dbReference>
<dbReference type="SUPFAM" id="SSF53098">
    <property type="entry name" value="Ribonuclease H-like"/>
    <property type="match status" value="1"/>
</dbReference>
<dbReference type="GeneID" id="113413875"/>
<dbReference type="Proteomes" id="UP000504612">
    <property type="component" value="Unplaced"/>
</dbReference>
<dbReference type="FunFam" id="1.10.340.70:FF:000003">
    <property type="entry name" value="Protein CBG25708"/>
    <property type="match status" value="1"/>
</dbReference>
<dbReference type="GO" id="GO:0015074">
    <property type="term" value="P:DNA integration"/>
    <property type="evidence" value="ECO:0007669"/>
    <property type="project" value="InterPro"/>
</dbReference>
<dbReference type="Pfam" id="PF00665">
    <property type="entry name" value="rve"/>
    <property type="match status" value="1"/>
</dbReference>
<gene>
    <name evidence="5" type="primary">LOC113413875</name>
</gene>
<feature type="compositionally biased region" description="Polar residues" evidence="2">
    <location>
        <begin position="388"/>
        <end position="399"/>
    </location>
</feature>
<evidence type="ECO:0000256" key="2">
    <source>
        <dbReference type="SAM" id="MobiDB-lite"/>
    </source>
</evidence>
<protein>
    <recommendedName>
        <fullName evidence="1">Gypsy retrotransposon integrase-like protein 1</fullName>
    </recommendedName>
</protein>
<dbReference type="PANTHER" id="PTHR37984:SF12">
    <property type="entry name" value="RIBONUCLEASE H"/>
    <property type="match status" value="1"/>
</dbReference>
<dbReference type="InterPro" id="IPR012337">
    <property type="entry name" value="RNaseH-like_sf"/>
</dbReference>
<dbReference type="KEGG" id="nss:113413875"/>
<dbReference type="Gene3D" id="3.30.420.10">
    <property type="entry name" value="Ribonuclease H-like superfamily/Ribonuclease H"/>
    <property type="match status" value="1"/>
</dbReference>
<feature type="compositionally biased region" description="Polar residues" evidence="2">
    <location>
        <begin position="454"/>
        <end position="464"/>
    </location>
</feature>
<evidence type="ECO:0000313" key="4">
    <source>
        <dbReference type="Proteomes" id="UP000504612"/>
    </source>
</evidence>
<proteinExistence type="predicted"/>
<dbReference type="Gene3D" id="1.10.340.70">
    <property type="match status" value="1"/>
</dbReference>
<dbReference type="InterPro" id="IPR036397">
    <property type="entry name" value="RNaseH_sf"/>
</dbReference>
<feature type="compositionally biased region" description="Basic and acidic residues" evidence="2">
    <location>
        <begin position="84"/>
        <end position="112"/>
    </location>
</feature>
<evidence type="ECO:0000313" key="5">
    <source>
        <dbReference type="RefSeq" id="XP_026526246.1"/>
    </source>
</evidence>
<sequence>MKKRTSTDSKRKETGVSGGVVSQGYSAPGAGVTILRQTAGFLMRSADIVTKGGTSLESAVSNETTAPDSQTAAAEDETAPPPQARDRQDESQWSRDGRNRRNGENRQREETHQTVIIGHSSSWDARKCLLWGDRVVIPGKLQERVLELLHEGHPGIVKTKALARSYAWWPGMDRQIEASVATCRQCQASRPSPPAAPILEWETPRGPWSRIHIDFAEPTKGHTFLVTVDAYSNWLEVSNMKTTTTEAVTKELNRLFSTHGLPDVIVSDNGPQFTSLEFEKFLAERGIRLIQHITPNTTTNKSPAELLMGRKLMSPLDRLHPTYNPEKNPDSSSKHRTFAPGDSVYAKNLTGDPLWVPATITQVTGPRSYQLQTTNRRAWKRHIDQLRSRTNTGKTTDTQAHTEKETTGGRGNPNTSQEGRENPGNQNKQTQQERIQEYSPTKTGADEQLEASPGRNSQASSTSPERPGGSNKASSSTNPICNISSIMLVMMEQWLPSSYWGHPLIIAIEKALSSLVNFAWAGRKAGRIMANPLCKVPTMKALSECGHHQAT</sequence>
<feature type="region of interest" description="Disordered" evidence="2">
    <location>
        <begin position="316"/>
        <end position="344"/>
    </location>
</feature>
<feature type="region of interest" description="Disordered" evidence="2">
    <location>
        <begin position="384"/>
        <end position="479"/>
    </location>
</feature>
<dbReference type="RefSeq" id="XP_026526246.1">
    <property type="nucleotide sequence ID" value="XM_026670461.1"/>
</dbReference>
<feature type="compositionally biased region" description="Basic and acidic residues" evidence="2">
    <location>
        <begin position="1"/>
        <end position="14"/>
    </location>
</feature>
<name>A0A6J1U611_9SAUR</name>
<dbReference type="InterPro" id="IPR041588">
    <property type="entry name" value="Integrase_H2C2"/>
</dbReference>
<feature type="compositionally biased region" description="Polar residues" evidence="2">
    <location>
        <begin position="56"/>
        <end position="69"/>
    </location>
</feature>